<protein>
    <recommendedName>
        <fullName evidence="2">Zinc finger CHCC-type domain-containing protein</fullName>
    </recommendedName>
</protein>
<comment type="caution">
    <text evidence="3">The sequence shown here is derived from an EMBL/GenBank/DDBJ whole genome shotgun (WGS) entry which is preliminary data.</text>
</comment>
<dbReference type="Proteomes" id="UP000024635">
    <property type="component" value="Unassembled WGS sequence"/>
</dbReference>
<dbReference type="GO" id="GO:0005739">
    <property type="term" value="C:mitochondrion"/>
    <property type="evidence" value="ECO:0007669"/>
    <property type="project" value="GOC"/>
</dbReference>
<gene>
    <name evidence="3" type="primary">Acey_s0237.g3253</name>
    <name evidence="3" type="ORF">Y032_0237g3253</name>
</gene>
<proteinExistence type="predicted"/>
<accession>A0A016SFK5</accession>
<dbReference type="PANTHER" id="PTHR13156:SF0">
    <property type="entry name" value="NADH DEHYDROGENASE [UBIQUINONE] IRON-SULFUR PROTEIN 6, MITOCHONDRIAL"/>
    <property type="match status" value="1"/>
</dbReference>
<dbReference type="Gene3D" id="2.60.260.40">
    <property type="entry name" value="q5lls5 like domains"/>
    <property type="match status" value="1"/>
</dbReference>
<evidence type="ECO:0000256" key="1">
    <source>
        <dbReference type="SAM" id="MobiDB-lite"/>
    </source>
</evidence>
<dbReference type="PANTHER" id="PTHR13156">
    <property type="entry name" value="NADH-UBIQUINONE OXIDOREDUCTASE 13 KD-A SUBUNIT"/>
    <property type="match status" value="1"/>
</dbReference>
<dbReference type="Pfam" id="PF10276">
    <property type="entry name" value="zf-CHCC"/>
    <property type="match status" value="1"/>
</dbReference>
<dbReference type="AlphaFoldDB" id="A0A016SFK5"/>
<dbReference type="InterPro" id="IPR019401">
    <property type="entry name" value="Znf_CHCC"/>
</dbReference>
<feature type="domain" description="Zinc finger CHCC-type" evidence="2">
    <location>
        <begin position="16"/>
        <end position="37"/>
    </location>
</feature>
<name>A0A016SFK5_9BILA</name>
<evidence type="ECO:0000313" key="3">
    <source>
        <dbReference type="EMBL" id="EYB89054.1"/>
    </source>
</evidence>
<dbReference type="OrthoDB" id="307899at2759"/>
<feature type="region of interest" description="Disordered" evidence="1">
    <location>
        <begin position="69"/>
        <end position="91"/>
    </location>
</feature>
<dbReference type="GO" id="GO:0006120">
    <property type="term" value="P:mitochondrial electron transport, NADH to ubiquinone"/>
    <property type="evidence" value="ECO:0007669"/>
    <property type="project" value="TreeGrafter"/>
</dbReference>
<keyword evidence="4" id="KW-1185">Reference proteome</keyword>
<evidence type="ECO:0000259" key="2">
    <source>
        <dbReference type="Pfam" id="PF10276"/>
    </source>
</evidence>
<evidence type="ECO:0000313" key="4">
    <source>
        <dbReference type="Proteomes" id="UP000024635"/>
    </source>
</evidence>
<dbReference type="STRING" id="53326.A0A016SFK5"/>
<organism evidence="3 4">
    <name type="scientific">Ancylostoma ceylanicum</name>
    <dbReference type="NCBI Taxonomy" id="53326"/>
    <lineage>
        <taxon>Eukaryota</taxon>
        <taxon>Metazoa</taxon>
        <taxon>Ecdysozoa</taxon>
        <taxon>Nematoda</taxon>
        <taxon>Chromadorea</taxon>
        <taxon>Rhabditida</taxon>
        <taxon>Rhabditina</taxon>
        <taxon>Rhabditomorpha</taxon>
        <taxon>Strongyloidea</taxon>
        <taxon>Ancylostomatidae</taxon>
        <taxon>Ancylostomatinae</taxon>
        <taxon>Ancylostoma</taxon>
    </lineage>
</organism>
<dbReference type="EMBL" id="JARK01001573">
    <property type="protein sequence ID" value="EYB89054.1"/>
    <property type="molecule type" value="Genomic_DNA"/>
</dbReference>
<sequence>MHLIAQRPPKDCGNERVVFCDGGHPALGHPRVFINLPYQKRLKSQWTFLESIASLFFSPITSVPSIRNDESAHVVGDPEAPTLARNPRHHL</sequence>
<reference evidence="4" key="1">
    <citation type="journal article" date="2015" name="Nat. Genet.">
        <title>The genome and transcriptome of the zoonotic hookworm Ancylostoma ceylanicum identify infection-specific gene families.</title>
        <authorList>
            <person name="Schwarz E.M."/>
            <person name="Hu Y."/>
            <person name="Antoshechkin I."/>
            <person name="Miller M.M."/>
            <person name="Sternberg P.W."/>
            <person name="Aroian R.V."/>
        </authorList>
    </citation>
    <scope>NUCLEOTIDE SEQUENCE</scope>
    <source>
        <strain evidence="4">HY135</strain>
    </source>
</reference>